<dbReference type="Proteomes" id="UP001519460">
    <property type="component" value="Unassembled WGS sequence"/>
</dbReference>
<reference evidence="1 2" key="1">
    <citation type="journal article" date="2023" name="Sci. Data">
        <title>Genome assembly of the Korean intertidal mud-creeper Batillaria attramentaria.</title>
        <authorList>
            <person name="Patra A.K."/>
            <person name="Ho P.T."/>
            <person name="Jun S."/>
            <person name="Lee S.J."/>
            <person name="Kim Y."/>
            <person name="Won Y.J."/>
        </authorList>
    </citation>
    <scope>NUCLEOTIDE SEQUENCE [LARGE SCALE GENOMIC DNA]</scope>
    <source>
        <strain evidence="1">Wonlab-2016</strain>
    </source>
</reference>
<dbReference type="AlphaFoldDB" id="A0ABD0JHY0"/>
<protein>
    <recommendedName>
        <fullName evidence="3">Secreted protein</fullName>
    </recommendedName>
</protein>
<keyword evidence="2" id="KW-1185">Reference proteome</keyword>
<gene>
    <name evidence="1" type="ORF">BaRGS_00034453</name>
</gene>
<accession>A0ABD0JHY0</accession>
<name>A0ABD0JHY0_9CAEN</name>
<evidence type="ECO:0000313" key="1">
    <source>
        <dbReference type="EMBL" id="KAK7474318.1"/>
    </source>
</evidence>
<proteinExistence type="predicted"/>
<organism evidence="1 2">
    <name type="scientific">Batillaria attramentaria</name>
    <dbReference type="NCBI Taxonomy" id="370345"/>
    <lineage>
        <taxon>Eukaryota</taxon>
        <taxon>Metazoa</taxon>
        <taxon>Spiralia</taxon>
        <taxon>Lophotrochozoa</taxon>
        <taxon>Mollusca</taxon>
        <taxon>Gastropoda</taxon>
        <taxon>Caenogastropoda</taxon>
        <taxon>Sorbeoconcha</taxon>
        <taxon>Cerithioidea</taxon>
        <taxon>Batillariidae</taxon>
        <taxon>Batillaria</taxon>
    </lineage>
</organism>
<sequence length="89" mass="10047">MRKSRKALPVTLSLHLFPEPSRAMLAGIPCCSAYSNIGTSVERCCQSGVPPQTENVKLRAPRRVLHVPSTSLVCWVICIYNWWQHERPS</sequence>
<comment type="caution">
    <text evidence="1">The sequence shown here is derived from an EMBL/GenBank/DDBJ whole genome shotgun (WGS) entry which is preliminary data.</text>
</comment>
<dbReference type="EMBL" id="JACVVK020000440">
    <property type="protein sequence ID" value="KAK7474318.1"/>
    <property type="molecule type" value="Genomic_DNA"/>
</dbReference>
<evidence type="ECO:0008006" key="3">
    <source>
        <dbReference type="Google" id="ProtNLM"/>
    </source>
</evidence>
<evidence type="ECO:0000313" key="2">
    <source>
        <dbReference type="Proteomes" id="UP001519460"/>
    </source>
</evidence>